<proteinExistence type="predicted"/>
<evidence type="ECO:0000313" key="4">
    <source>
        <dbReference type="Proteomes" id="UP001371456"/>
    </source>
</evidence>
<accession>A0AAN8TUD0</accession>
<dbReference type="AlphaFoldDB" id="A0AAN8TUD0"/>
<evidence type="ECO:0000256" key="1">
    <source>
        <dbReference type="SAM" id="MobiDB-lite"/>
    </source>
</evidence>
<dbReference type="Pfam" id="PF13266">
    <property type="entry name" value="DUF4057"/>
    <property type="match status" value="2"/>
</dbReference>
<evidence type="ECO:0000259" key="2">
    <source>
        <dbReference type="Pfam" id="PF13266"/>
    </source>
</evidence>
<sequence>MEKSTPARNSRTCTADLLNWLSEVPPPSSASRSRQPSNGIGKVLFGGDVTDEEAESFIRNYSHKDRLKLISPLLYGFVFGLGGNICGYNDEGGALRRLATSGTKNTGESSRLCSRVVATHHLSLLKLAIFRRPSSGYKLKEMNGSNIFSADGKDVASESGPFNGNANIRTSVRIVQQGANGKSQISFGTEEKISLKMPITLTEVEKQDELSGDQESKIDRLSLSTVENISEEMPITLTEVEKQHELSGNQESKIHSKVKKQLSEAKSKELSGSNIFGPPIAVPPRSSTVARSLQPEESKDMGEPAPRVVRTSVKVSNPSGGQSSILFGGEPVVEPVKKIHNQKVAELNGNGIFKGDTVTPPGSSEKSLSRSKLREMSGSGIFSDGKAESRVCYGGVRKPPGGESSIRLF</sequence>
<dbReference type="PANTHER" id="PTHR31132">
    <property type="entry name" value="N-LYSINE METHYLTRANSFERASE"/>
    <property type="match status" value="1"/>
</dbReference>
<protein>
    <recommendedName>
        <fullName evidence="2">DUF4057 domain-containing protein</fullName>
    </recommendedName>
</protein>
<name>A0AAN8TUD0_SOLBU</name>
<comment type="caution">
    <text evidence="3">The sequence shown here is derived from an EMBL/GenBank/DDBJ whole genome shotgun (WGS) entry which is preliminary data.</text>
</comment>
<reference evidence="3 4" key="1">
    <citation type="submission" date="2024-02" db="EMBL/GenBank/DDBJ databases">
        <title>de novo genome assembly of Solanum bulbocastanum strain 11H21.</title>
        <authorList>
            <person name="Hosaka A.J."/>
        </authorList>
    </citation>
    <scope>NUCLEOTIDE SEQUENCE [LARGE SCALE GENOMIC DNA]</scope>
    <source>
        <tissue evidence="3">Young leaves</tissue>
    </source>
</reference>
<dbReference type="EMBL" id="JBANQN010000005">
    <property type="protein sequence ID" value="KAK6790041.1"/>
    <property type="molecule type" value="Genomic_DNA"/>
</dbReference>
<gene>
    <name evidence="3" type="ORF">RDI58_013841</name>
</gene>
<feature type="domain" description="DUF4057" evidence="2">
    <location>
        <begin position="216"/>
        <end position="406"/>
    </location>
</feature>
<evidence type="ECO:0000313" key="3">
    <source>
        <dbReference type="EMBL" id="KAK6790041.1"/>
    </source>
</evidence>
<feature type="region of interest" description="Disordered" evidence="1">
    <location>
        <begin position="269"/>
        <end position="305"/>
    </location>
</feature>
<feature type="region of interest" description="Disordered" evidence="1">
    <location>
        <begin position="352"/>
        <end position="409"/>
    </location>
</feature>
<dbReference type="PANTHER" id="PTHR31132:SF21">
    <property type="entry name" value="DUF4057 DOMAIN-CONTAINING PROTEIN"/>
    <property type="match status" value="1"/>
</dbReference>
<feature type="domain" description="DUF4057" evidence="2">
    <location>
        <begin position="3"/>
        <end position="59"/>
    </location>
</feature>
<dbReference type="Proteomes" id="UP001371456">
    <property type="component" value="Unassembled WGS sequence"/>
</dbReference>
<keyword evidence="4" id="KW-1185">Reference proteome</keyword>
<organism evidence="3 4">
    <name type="scientific">Solanum bulbocastanum</name>
    <name type="common">Wild potato</name>
    <dbReference type="NCBI Taxonomy" id="147425"/>
    <lineage>
        <taxon>Eukaryota</taxon>
        <taxon>Viridiplantae</taxon>
        <taxon>Streptophyta</taxon>
        <taxon>Embryophyta</taxon>
        <taxon>Tracheophyta</taxon>
        <taxon>Spermatophyta</taxon>
        <taxon>Magnoliopsida</taxon>
        <taxon>eudicotyledons</taxon>
        <taxon>Gunneridae</taxon>
        <taxon>Pentapetalae</taxon>
        <taxon>asterids</taxon>
        <taxon>lamiids</taxon>
        <taxon>Solanales</taxon>
        <taxon>Solanaceae</taxon>
        <taxon>Solanoideae</taxon>
        <taxon>Solaneae</taxon>
        <taxon>Solanum</taxon>
    </lineage>
</organism>
<dbReference type="InterPro" id="IPR025131">
    <property type="entry name" value="DUF4057"/>
</dbReference>